<keyword evidence="1" id="KW-0812">Transmembrane</keyword>
<protein>
    <submittedName>
        <fullName evidence="2">Tetracycline resistance MFS efflux pump</fullName>
    </submittedName>
</protein>
<sequence length="63" mass="6285">VVQSAGGLARVVGPVWSGFLYSRLGPGAPFTSGAVAAGVALLVGASLLRRRVPDAPPQSSLKV</sequence>
<evidence type="ECO:0000256" key="1">
    <source>
        <dbReference type="SAM" id="Phobius"/>
    </source>
</evidence>
<comment type="caution">
    <text evidence="2">The sequence shown here is derived from an EMBL/GenBank/DDBJ whole genome shotgun (WGS) entry which is preliminary data.</text>
</comment>
<feature type="transmembrane region" description="Helical" evidence="1">
    <location>
        <begin position="27"/>
        <end position="48"/>
    </location>
</feature>
<dbReference type="Proteomes" id="UP000533080">
    <property type="component" value="Unassembled WGS sequence"/>
</dbReference>
<organism evidence="2 3">
    <name type="scientific">Myxococcus xanthus</name>
    <dbReference type="NCBI Taxonomy" id="34"/>
    <lineage>
        <taxon>Bacteria</taxon>
        <taxon>Pseudomonadati</taxon>
        <taxon>Myxococcota</taxon>
        <taxon>Myxococcia</taxon>
        <taxon>Myxococcales</taxon>
        <taxon>Cystobacterineae</taxon>
        <taxon>Myxococcaceae</taxon>
        <taxon>Myxococcus</taxon>
    </lineage>
</organism>
<dbReference type="SUPFAM" id="SSF103473">
    <property type="entry name" value="MFS general substrate transporter"/>
    <property type="match status" value="1"/>
</dbReference>
<dbReference type="InterPro" id="IPR036259">
    <property type="entry name" value="MFS_trans_sf"/>
</dbReference>
<feature type="non-terminal residue" evidence="2">
    <location>
        <position position="1"/>
    </location>
</feature>
<dbReference type="EMBL" id="JABFNT010000187">
    <property type="protein sequence ID" value="NOJ83366.1"/>
    <property type="molecule type" value="Genomic_DNA"/>
</dbReference>
<keyword evidence="1" id="KW-1133">Transmembrane helix</keyword>
<proteinExistence type="predicted"/>
<dbReference type="Gene3D" id="1.20.1250.20">
    <property type="entry name" value="MFS general substrate transporter like domains"/>
    <property type="match status" value="1"/>
</dbReference>
<gene>
    <name evidence="2" type="ORF">HNV28_34495</name>
</gene>
<evidence type="ECO:0000313" key="3">
    <source>
        <dbReference type="Proteomes" id="UP000533080"/>
    </source>
</evidence>
<accession>A0A7Y4MUN5</accession>
<evidence type="ECO:0000313" key="2">
    <source>
        <dbReference type="EMBL" id="NOJ83366.1"/>
    </source>
</evidence>
<dbReference type="AlphaFoldDB" id="A0A7Y4MUN5"/>
<keyword evidence="1" id="KW-0472">Membrane</keyword>
<reference evidence="2 3" key="1">
    <citation type="submission" date="2020-05" db="EMBL/GenBank/DDBJ databases">
        <authorList>
            <person name="Whitworth D."/>
        </authorList>
    </citation>
    <scope>NUCLEOTIDE SEQUENCE [LARGE SCALE GENOMIC DNA]</scope>
    <source>
        <strain evidence="2 3">AM005</strain>
    </source>
</reference>
<name>A0A7Y4MUN5_MYXXA</name>